<dbReference type="AlphaFoldDB" id="A0A8T0WRX0"/>
<reference evidence="2" key="1">
    <citation type="submission" date="2020-05" db="EMBL/GenBank/DDBJ databases">
        <title>WGS assembly of Panicum virgatum.</title>
        <authorList>
            <person name="Lovell J.T."/>
            <person name="Jenkins J."/>
            <person name="Shu S."/>
            <person name="Juenger T.E."/>
            <person name="Schmutz J."/>
        </authorList>
    </citation>
    <scope>NUCLEOTIDE SEQUENCE</scope>
    <source>
        <strain evidence="2">AP13</strain>
    </source>
</reference>
<evidence type="ECO:0000256" key="1">
    <source>
        <dbReference type="SAM" id="MobiDB-lite"/>
    </source>
</evidence>
<evidence type="ECO:0000313" key="3">
    <source>
        <dbReference type="Proteomes" id="UP000823388"/>
    </source>
</evidence>
<sequence length="101" mass="10946">MEAADWFGFRSDPSKPRHGNISKGKTRRRRRLRFGGQLRGRTAAAADRGGCCVCVGRRRRPAAGTKMPRDGLARGLEVEAALAVEAAWELKVAVASMVLAP</sequence>
<organism evidence="2 3">
    <name type="scientific">Panicum virgatum</name>
    <name type="common">Blackwell switchgrass</name>
    <dbReference type="NCBI Taxonomy" id="38727"/>
    <lineage>
        <taxon>Eukaryota</taxon>
        <taxon>Viridiplantae</taxon>
        <taxon>Streptophyta</taxon>
        <taxon>Embryophyta</taxon>
        <taxon>Tracheophyta</taxon>
        <taxon>Spermatophyta</taxon>
        <taxon>Magnoliopsida</taxon>
        <taxon>Liliopsida</taxon>
        <taxon>Poales</taxon>
        <taxon>Poaceae</taxon>
        <taxon>PACMAD clade</taxon>
        <taxon>Panicoideae</taxon>
        <taxon>Panicodae</taxon>
        <taxon>Paniceae</taxon>
        <taxon>Panicinae</taxon>
        <taxon>Panicum</taxon>
        <taxon>Panicum sect. Hiantes</taxon>
    </lineage>
</organism>
<proteinExistence type="predicted"/>
<gene>
    <name evidence="2" type="ORF">PVAP13_1NG127019</name>
</gene>
<accession>A0A8T0WRX0</accession>
<dbReference type="EMBL" id="CM029038">
    <property type="protein sequence ID" value="KAG2649728.1"/>
    <property type="molecule type" value="Genomic_DNA"/>
</dbReference>
<comment type="caution">
    <text evidence="2">The sequence shown here is derived from an EMBL/GenBank/DDBJ whole genome shotgun (WGS) entry which is preliminary data.</text>
</comment>
<dbReference type="Proteomes" id="UP000823388">
    <property type="component" value="Chromosome 1N"/>
</dbReference>
<protein>
    <submittedName>
        <fullName evidence="2">Uncharacterized protein</fullName>
    </submittedName>
</protein>
<feature type="compositionally biased region" description="Basic residues" evidence="1">
    <location>
        <begin position="16"/>
        <end position="29"/>
    </location>
</feature>
<evidence type="ECO:0000313" key="2">
    <source>
        <dbReference type="EMBL" id="KAG2649728.1"/>
    </source>
</evidence>
<name>A0A8T0WRX0_PANVG</name>
<keyword evidence="3" id="KW-1185">Reference proteome</keyword>
<feature type="region of interest" description="Disordered" evidence="1">
    <location>
        <begin position="1"/>
        <end position="29"/>
    </location>
</feature>